<feature type="transmembrane region" description="Helical" evidence="9">
    <location>
        <begin position="12"/>
        <end position="35"/>
    </location>
</feature>
<keyword evidence="6 9" id="KW-0812">Transmembrane</keyword>
<accession>Q6ANW4</accession>
<evidence type="ECO:0000256" key="4">
    <source>
        <dbReference type="ARBA" id="ARBA00022475"/>
    </source>
</evidence>
<evidence type="ECO:0000256" key="5">
    <source>
        <dbReference type="ARBA" id="ARBA00022592"/>
    </source>
</evidence>
<dbReference type="GO" id="GO:0006817">
    <property type="term" value="P:phosphate ion transport"/>
    <property type="evidence" value="ECO:0007669"/>
    <property type="project" value="UniProtKB-KW"/>
</dbReference>
<evidence type="ECO:0000256" key="7">
    <source>
        <dbReference type="ARBA" id="ARBA00022989"/>
    </source>
</evidence>
<sequence length="286" mass="30484">MIGRKSPLELCFQLAAMISGGLIIAVFLLMLYLAWPLLEGGEIIDLLRGEWQPTVGKYGIYPMLLGSMQISILAVCISLPLSLGSASVITVLAPRGLRPRLLGMVRLMAGVPTVVYGFVAIFLLVPFMREMITGGSGFSILTAALILALLIAPTMITLFISGLQNVPAPYSRAADALGARPIQRLLYVLLPQCLPAISAGIILGLGRAMGDTLISLMLAGNSIAVPESITEPGRSLTSHIALVIAADFSSMEFKTIFACALVLYLFTLLFVATLHLISSRVGKNLR</sequence>
<organism evidence="11 12">
    <name type="scientific">Desulfotalea psychrophila (strain LSv54 / DSM 12343)</name>
    <dbReference type="NCBI Taxonomy" id="177439"/>
    <lineage>
        <taxon>Bacteria</taxon>
        <taxon>Pseudomonadati</taxon>
        <taxon>Thermodesulfobacteriota</taxon>
        <taxon>Desulfobulbia</taxon>
        <taxon>Desulfobulbales</taxon>
        <taxon>Desulfocapsaceae</taxon>
        <taxon>Desulfotalea</taxon>
    </lineage>
</organism>
<dbReference type="InterPro" id="IPR051124">
    <property type="entry name" value="Phosphate_Transport_Permease"/>
</dbReference>
<evidence type="ECO:0000313" key="11">
    <source>
        <dbReference type="EMBL" id="CAG35960.1"/>
    </source>
</evidence>
<name>Q6ANW4_DESPS</name>
<dbReference type="InterPro" id="IPR000515">
    <property type="entry name" value="MetI-like"/>
</dbReference>
<reference evidence="12" key="1">
    <citation type="journal article" date="2004" name="Environ. Microbiol.">
        <title>The genome of Desulfotalea psychrophila, a sulfate-reducing bacterium from permanently cold Arctic sediments.</title>
        <authorList>
            <person name="Rabus R."/>
            <person name="Ruepp A."/>
            <person name="Frickey T."/>
            <person name="Rattei T."/>
            <person name="Fartmann B."/>
            <person name="Stark M."/>
            <person name="Bauer M."/>
            <person name="Zibat A."/>
            <person name="Lombardot T."/>
            <person name="Becker I."/>
            <person name="Amann J."/>
            <person name="Gellner K."/>
            <person name="Teeling H."/>
            <person name="Leuschner W.D."/>
            <person name="Gloeckner F.-O."/>
            <person name="Lupas A.N."/>
            <person name="Amann R."/>
            <person name="Klenk H.-P."/>
        </authorList>
    </citation>
    <scope>NUCLEOTIDE SEQUENCE [LARGE SCALE GENOMIC DNA]</scope>
    <source>
        <strain evidence="12">DSM 12343 / LSv54</strain>
    </source>
</reference>
<dbReference type="GO" id="GO:0055085">
    <property type="term" value="P:transmembrane transport"/>
    <property type="evidence" value="ECO:0007669"/>
    <property type="project" value="InterPro"/>
</dbReference>
<keyword evidence="7 9" id="KW-1133">Transmembrane helix</keyword>
<feature type="transmembrane region" description="Helical" evidence="9">
    <location>
        <begin position="105"/>
        <end position="128"/>
    </location>
</feature>
<keyword evidence="4" id="KW-1003">Cell membrane</keyword>
<feature type="transmembrane region" description="Helical" evidence="9">
    <location>
        <begin position="140"/>
        <end position="163"/>
    </location>
</feature>
<dbReference type="eggNOG" id="COG0573">
    <property type="taxonomic scope" value="Bacteria"/>
</dbReference>
<keyword evidence="5" id="KW-0592">Phosphate transport</keyword>
<feature type="transmembrane region" description="Helical" evidence="9">
    <location>
        <begin position="184"/>
        <end position="206"/>
    </location>
</feature>
<dbReference type="InterPro" id="IPR035906">
    <property type="entry name" value="MetI-like_sf"/>
</dbReference>
<dbReference type="Gene3D" id="1.10.3720.10">
    <property type="entry name" value="MetI-like"/>
    <property type="match status" value="1"/>
</dbReference>
<feature type="transmembrane region" description="Helical" evidence="9">
    <location>
        <begin position="70"/>
        <end position="93"/>
    </location>
</feature>
<dbReference type="Proteomes" id="UP000000602">
    <property type="component" value="Chromosome"/>
</dbReference>
<proteinExistence type="inferred from homology"/>
<dbReference type="AlphaFoldDB" id="Q6ANW4"/>
<keyword evidence="12" id="KW-1185">Reference proteome</keyword>
<evidence type="ECO:0000259" key="10">
    <source>
        <dbReference type="PROSITE" id="PS50928"/>
    </source>
</evidence>
<dbReference type="PANTHER" id="PTHR30425:SF1">
    <property type="entry name" value="PHOSPHATE TRANSPORT SYSTEM PERMEASE PROTEIN PSTC"/>
    <property type="match status" value="1"/>
</dbReference>
<comment type="subcellular location">
    <subcellularLocation>
        <location evidence="1 9">Cell membrane</location>
        <topology evidence="1 9">Multi-pass membrane protein</topology>
    </subcellularLocation>
</comment>
<dbReference type="GO" id="GO:0005886">
    <property type="term" value="C:plasma membrane"/>
    <property type="evidence" value="ECO:0007669"/>
    <property type="project" value="UniProtKB-SubCell"/>
</dbReference>
<dbReference type="PROSITE" id="PS50928">
    <property type="entry name" value="ABC_TM1"/>
    <property type="match status" value="1"/>
</dbReference>
<dbReference type="RefSeq" id="WP_011188472.1">
    <property type="nucleotide sequence ID" value="NC_006138.1"/>
</dbReference>
<protein>
    <submittedName>
        <fullName evidence="11">Related to phosphate ABC-transporter, permease protein</fullName>
    </submittedName>
</protein>
<dbReference type="HOGENOM" id="CLU_033621_1_0_7"/>
<evidence type="ECO:0000256" key="3">
    <source>
        <dbReference type="ARBA" id="ARBA00022448"/>
    </source>
</evidence>
<evidence type="ECO:0000256" key="2">
    <source>
        <dbReference type="ARBA" id="ARBA00007069"/>
    </source>
</evidence>
<feature type="domain" description="ABC transmembrane type-1" evidence="10">
    <location>
        <begin position="64"/>
        <end position="274"/>
    </location>
</feature>
<keyword evidence="8 9" id="KW-0472">Membrane</keyword>
<evidence type="ECO:0000256" key="8">
    <source>
        <dbReference type="ARBA" id="ARBA00023136"/>
    </source>
</evidence>
<evidence type="ECO:0000256" key="6">
    <source>
        <dbReference type="ARBA" id="ARBA00022692"/>
    </source>
</evidence>
<dbReference type="SUPFAM" id="SSF161098">
    <property type="entry name" value="MetI-like"/>
    <property type="match status" value="1"/>
</dbReference>
<dbReference type="KEGG" id="dps:DP1231"/>
<gene>
    <name evidence="11" type="ordered locus">DP1231</name>
</gene>
<evidence type="ECO:0000256" key="1">
    <source>
        <dbReference type="ARBA" id="ARBA00004651"/>
    </source>
</evidence>
<dbReference type="STRING" id="177439.DP1231"/>
<dbReference type="EMBL" id="CR522870">
    <property type="protein sequence ID" value="CAG35960.1"/>
    <property type="molecule type" value="Genomic_DNA"/>
</dbReference>
<evidence type="ECO:0000313" key="12">
    <source>
        <dbReference type="Proteomes" id="UP000000602"/>
    </source>
</evidence>
<dbReference type="OrthoDB" id="9785113at2"/>
<dbReference type="CDD" id="cd06261">
    <property type="entry name" value="TM_PBP2"/>
    <property type="match status" value="1"/>
</dbReference>
<evidence type="ECO:0000256" key="9">
    <source>
        <dbReference type="RuleBase" id="RU363032"/>
    </source>
</evidence>
<comment type="similarity">
    <text evidence="2">Belongs to the binding-protein-dependent transport system permease family. CysTW subfamily.</text>
</comment>
<feature type="transmembrane region" description="Helical" evidence="9">
    <location>
        <begin position="255"/>
        <end position="277"/>
    </location>
</feature>
<keyword evidence="3 9" id="KW-0813">Transport</keyword>
<dbReference type="PANTHER" id="PTHR30425">
    <property type="entry name" value="PHOSPHATE TRANSPORT SYSTEM PERMEASE PROTEIN PST"/>
    <property type="match status" value="1"/>
</dbReference>
<dbReference type="Pfam" id="PF00528">
    <property type="entry name" value="BPD_transp_1"/>
    <property type="match status" value="1"/>
</dbReference>